<gene>
    <name evidence="2" type="ORF">FWJ32_07690</name>
</gene>
<keyword evidence="1" id="KW-0812">Transmembrane</keyword>
<evidence type="ECO:0000256" key="1">
    <source>
        <dbReference type="SAM" id="Phobius"/>
    </source>
</evidence>
<dbReference type="RefSeq" id="WP_149545377.1">
    <property type="nucleotide sequence ID" value="NZ_VTPS01000010.1"/>
</dbReference>
<sequence length="114" mass="12922">MLFVKSAFRVIMLYLIVCAASAAIGFLYHAISSTPLIFSIYRAYLIVSMILMLFGVFTMFRGYHPGKLSENIEVNYDPKWGVRNPERMLIVGMVIMIIGLGVFFTGLYIESTLH</sequence>
<accession>A0A5D8QBF3</accession>
<protein>
    <submittedName>
        <fullName evidence="2">Uncharacterized protein</fullName>
    </submittedName>
</protein>
<evidence type="ECO:0000313" key="2">
    <source>
        <dbReference type="EMBL" id="TZE81851.1"/>
    </source>
</evidence>
<reference evidence="2 3" key="1">
    <citation type="submission" date="2019-08" db="EMBL/GenBank/DDBJ databases">
        <title>Calorimonas adulescens gen. nov., sp. nov., an anaerobic thermophilic bacterium from Sakhalin hot spring.</title>
        <authorList>
            <person name="Khomyakova M.A."/>
            <person name="Merkel A.Y."/>
            <person name="Novikov A."/>
            <person name="Bonch-Osmolovskaya E.A."/>
            <person name="Slobodkin A.I."/>
        </authorList>
    </citation>
    <scope>NUCLEOTIDE SEQUENCE [LARGE SCALE GENOMIC DNA]</scope>
    <source>
        <strain evidence="2 3">A05MB</strain>
    </source>
</reference>
<feature type="transmembrane region" description="Helical" evidence="1">
    <location>
        <begin position="12"/>
        <end position="31"/>
    </location>
</feature>
<keyword evidence="1" id="KW-1133">Transmembrane helix</keyword>
<proteinExistence type="predicted"/>
<organism evidence="2 3">
    <name type="scientific">Calorimonas adulescens</name>
    <dbReference type="NCBI Taxonomy" id="2606906"/>
    <lineage>
        <taxon>Bacteria</taxon>
        <taxon>Bacillati</taxon>
        <taxon>Bacillota</taxon>
        <taxon>Clostridia</taxon>
        <taxon>Thermoanaerobacterales</taxon>
        <taxon>Thermoanaerobacteraceae</taxon>
        <taxon>Calorimonas</taxon>
    </lineage>
</organism>
<keyword evidence="1" id="KW-0472">Membrane</keyword>
<feature type="transmembrane region" description="Helical" evidence="1">
    <location>
        <begin position="88"/>
        <end position="109"/>
    </location>
</feature>
<name>A0A5D8QBF3_9THEO</name>
<keyword evidence="3" id="KW-1185">Reference proteome</keyword>
<comment type="caution">
    <text evidence="2">The sequence shown here is derived from an EMBL/GenBank/DDBJ whole genome shotgun (WGS) entry which is preliminary data.</text>
</comment>
<feature type="transmembrane region" description="Helical" evidence="1">
    <location>
        <begin position="43"/>
        <end position="60"/>
    </location>
</feature>
<dbReference type="Proteomes" id="UP000322976">
    <property type="component" value="Unassembled WGS sequence"/>
</dbReference>
<dbReference type="EMBL" id="VTPS01000010">
    <property type="protein sequence ID" value="TZE81851.1"/>
    <property type="molecule type" value="Genomic_DNA"/>
</dbReference>
<evidence type="ECO:0000313" key="3">
    <source>
        <dbReference type="Proteomes" id="UP000322976"/>
    </source>
</evidence>
<dbReference type="AlphaFoldDB" id="A0A5D8QBF3"/>